<keyword evidence="2" id="KW-0479">Metal-binding</keyword>
<accession>A0A455U7M5</accession>
<dbReference type="AlphaFoldDB" id="A0A455U7M5"/>
<dbReference type="InterPro" id="IPR024087">
    <property type="entry name" value="Creatininase-like_sf"/>
</dbReference>
<evidence type="ECO:0000313" key="6">
    <source>
        <dbReference type="EMBL" id="BBI60248.1"/>
    </source>
</evidence>
<dbReference type="GO" id="GO:0016811">
    <property type="term" value="F:hydrolase activity, acting on carbon-nitrogen (but not peptide) bonds, in linear amides"/>
    <property type="evidence" value="ECO:0007669"/>
    <property type="project" value="TreeGrafter"/>
</dbReference>
<proteinExistence type="inferred from homology"/>
<evidence type="ECO:0000256" key="5">
    <source>
        <dbReference type="ARBA" id="ARBA00024029"/>
    </source>
</evidence>
<comment type="cofactor">
    <cofactor evidence="1">
        <name>Zn(2+)</name>
        <dbReference type="ChEBI" id="CHEBI:29105"/>
    </cofactor>
</comment>
<dbReference type="Gene3D" id="3.40.50.10310">
    <property type="entry name" value="Creatininase"/>
    <property type="match status" value="1"/>
</dbReference>
<evidence type="ECO:0000256" key="1">
    <source>
        <dbReference type="ARBA" id="ARBA00001947"/>
    </source>
</evidence>
<dbReference type="Pfam" id="PF02633">
    <property type="entry name" value="Creatininase"/>
    <property type="match status" value="1"/>
</dbReference>
<dbReference type="EMBL" id="AP019514">
    <property type="protein sequence ID" value="BBI60248.1"/>
    <property type="molecule type" value="Genomic_DNA"/>
</dbReference>
<name>A0A455U7M5_9GAMM</name>
<dbReference type="PANTHER" id="PTHR35005:SF1">
    <property type="entry name" value="2-AMINO-5-FORMYLAMINO-6-RIBOSYLAMINOPYRIMIDIN-4(3H)-ONE 5'-MONOPHOSPHATE DEFORMYLASE"/>
    <property type="match status" value="1"/>
</dbReference>
<reference evidence="6 7" key="1">
    <citation type="journal article" date="2019" name="Microbiol. Resour. Announc.">
        <title>Complete Genome Sequence of Halomonas sulfidaeris Strain Esulfide1 Isolated from a Metal Sulfide Rock at a Depth of 2,200 Meters, Obtained Using Nanopore Sequencing.</title>
        <authorList>
            <person name="Saito M."/>
            <person name="Nishigata A."/>
            <person name="Galipon J."/>
            <person name="Arakawa K."/>
        </authorList>
    </citation>
    <scope>NUCLEOTIDE SEQUENCE [LARGE SCALE GENOMIC DNA]</scope>
    <source>
        <strain evidence="6 7">ATCC BAA-803</strain>
    </source>
</reference>
<dbReference type="GO" id="GO:0046872">
    <property type="term" value="F:metal ion binding"/>
    <property type="evidence" value="ECO:0007669"/>
    <property type="project" value="UniProtKB-KW"/>
</dbReference>
<evidence type="ECO:0000313" key="7">
    <source>
        <dbReference type="Proteomes" id="UP000320231"/>
    </source>
</evidence>
<dbReference type="KEGG" id="hsr:HSBAA_15540"/>
<dbReference type="SUPFAM" id="SSF102215">
    <property type="entry name" value="Creatininase"/>
    <property type="match status" value="1"/>
</dbReference>
<comment type="similarity">
    <text evidence="5">Belongs to the creatininase superfamily.</text>
</comment>
<evidence type="ECO:0000256" key="4">
    <source>
        <dbReference type="ARBA" id="ARBA00022833"/>
    </source>
</evidence>
<dbReference type="PANTHER" id="PTHR35005">
    <property type="entry name" value="3-DEHYDRO-SCYLLO-INOSOSE HYDROLASE"/>
    <property type="match status" value="1"/>
</dbReference>
<gene>
    <name evidence="6" type="ORF">HSBAA_15540</name>
</gene>
<protein>
    <submittedName>
        <fullName evidence="6">Uncharacterized protein</fullName>
    </submittedName>
</protein>
<dbReference type="Proteomes" id="UP000320231">
    <property type="component" value="Chromosome"/>
</dbReference>
<sequence>MDLAGLTLRRRHGMRVVKATYTRLPPLADAIAFEELRYGLHGGLLETAMMCYLAPTLVQLEEYQAAPPAAPLGDALVSAEGAAAYSWLAEDLSAQGVAGDASHASAALGERLVRHYARQLAIVVTETAQLPPLTN</sequence>
<keyword evidence="4" id="KW-0862">Zinc</keyword>
<evidence type="ECO:0000256" key="3">
    <source>
        <dbReference type="ARBA" id="ARBA00022801"/>
    </source>
</evidence>
<organism evidence="6 7">
    <name type="scientific">Vreelandella sulfidaeris</name>
    <dbReference type="NCBI Taxonomy" id="115553"/>
    <lineage>
        <taxon>Bacteria</taxon>
        <taxon>Pseudomonadati</taxon>
        <taxon>Pseudomonadota</taxon>
        <taxon>Gammaproteobacteria</taxon>
        <taxon>Oceanospirillales</taxon>
        <taxon>Halomonadaceae</taxon>
        <taxon>Vreelandella</taxon>
    </lineage>
</organism>
<evidence type="ECO:0000256" key="2">
    <source>
        <dbReference type="ARBA" id="ARBA00022723"/>
    </source>
</evidence>
<dbReference type="GO" id="GO:0009231">
    <property type="term" value="P:riboflavin biosynthetic process"/>
    <property type="evidence" value="ECO:0007669"/>
    <property type="project" value="TreeGrafter"/>
</dbReference>
<dbReference type="InterPro" id="IPR003785">
    <property type="entry name" value="Creatininase/forma_Hydrolase"/>
</dbReference>
<keyword evidence="3" id="KW-0378">Hydrolase</keyword>